<dbReference type="SMART" id="SM00448">
    <property type="entry name" value="REC"/>
    <property type="match status" value="1"/>
</dbReference>
<dbReference type="PANTHER" id="PTHR43228">
    <property type="entry name" value="TWO-COMPONENT RESPONSE REGULATOR"/>
    <property type="match status" value="1"/>
</dbReference>
<dbReference type="eggNOG" id="COG0745">
    <property type="taxonomic scope" value="Bacteria"/>
</dbReference>
<dbReference type="PATRIC" id="fig|1163407.3.peg.659"/>
<comment type="caution">
    <text evidence="3">The sequence shown here is derived from an EMBL/GenBank/DDBJ whole genome shotgun (WGS) entry which is preliminary data.</text>
</comment>
<dbReference type="Gene3D" id="3.40.50.2300">
    <property type="match status" value="1"/>
</dbReference>
<evidence type="ECO:0000256" key="1">
    <source>
        <dbReference type="PROSITE-ProRule" id="PRU00169"/>
    </source>
</evidence>
<dbReference type="InterPro" id="IPR036641">
    <property type="entry name" value="HPT_dom_sf"/>
</dbReference>
<feature type="domain" description="Response regulatory" evidence="2">
    <location>
        <begin position="27"/>
        <end position="145"/>
    </location>
</feature>
<name>I4W6R1_9GAMM</name>
<dbReference type="EMBL" id="AJXT01000004">
    <property type="protein sequence ID" value="EIL95152.1"/>
    <property type="molecule type" value="Genomic_DNA"/>
</dbReference>
<evidence type="ECO:0000313" key="3">
    <source>
        <dbReference type="EMBL" id="EIL95152.1"/>
    </source>
</evidence>
<dbReference type="InterPro" id="IPR001789">
    <property type="entry name" value="Sig_transdc_resp-reg_receiver"/>
</dbReference>
<dbReference type="PROSITE" id="PS50110">
    <property type="entry name" value="RESPONSE_REGULATORY"/>
    <property type="match status" value="1"/>
</dbReference>
<keyword evidence="1" id="KW-0597">Phosphoprotein</keyword>
<proteinExistence type="predicted"/>
<dbReference type="InterPro" id="IPR011006">
    <property type="entry name" value="CheY-like_superfamily"/>
</dbReference>
<dbReference type="STRING" id="1163407.UU7_03287"/>
<sequence length="252" mass="27162">MEFVMPSRLADPVCEPVNPPRPLPRPRVLVADDDPGSCRFLCDGLASMGADAEACMDGQAALARATAESYDLLLLDCRMPGAGALQILQTLRDDVQARSADSIAVATSAELAPGDRQSLLDAGFSEVLLKPCGLSQLRQMLALMPMDERSASVLDDQAALNTTGDATTMHALRLLLRDELVLLSRELDTLSLDRDSFSDRLHRLRSSCGFCGASALSRQTMLLQQQLPRRGVGAPALTRFRRTLLATLQALG</sequence>
<evidence type="ECO:0000313" key="4">
    <source>
        <dbReference type="Proteomes" id="UP000003226"/>
    </source>
</evidence>
<reference evidence="3 4" key="1">
    <citation type="journal article" date="2012" name="J. Bacteriol.">
        <title>Genome sequences for six rhodanobacter strains, isolated from soils and the terrestrial subsurface, with variable denitrification capabilities.</title>
        <authorList>
            <person name="Kostka J.E."/>
            <person name="Green S.J."/>
            <person name="Rishishwar L."/>
            <person name="Prakash O."/>
            <person name="Katz L.S."/>
            <person name="Marino-Ramirez L."/>
            <person name="Jordan I.K."/>
            <person name="Munk C."/>
            <person name="Ivanova N."/>
            <person name="Mikhailova N."/>
            <person name="Watson D.B."/>
            <person name="Brown S.D."/>
            <person name="Palumbo A.V."/>
            <person name="Brooks S.C."/>
        </authorList>
    </citation>
    <scope>NUCLEOTIDE SEQUENCE [LARGE SCALE GENOMIC DNA]</scope>
    <source>
        <strain evidence="3 4">B39</strain>
    </source>
</reference>
<protein>
    <submittedName>
        <fullName evidence="3">Two-component system regulatory protein</fullName>
    </submittedName>
</protein>
<gene>
    <name evidence="3" type="ORF">UU7_03287</name>
</gene>
<dbReference type="SUPFAM" id="SSF52172">
    <property type="entry name" value="CheY-like"/>
    <property type="match status" value="1"/>
</dbReference>
<dbReference type="OrthoDB" id="5966285at2"/>
<organism evidence="3 4">
    <name type="scientific">Rhodanobacter spathiphylli B39</name>
    <dbReference type="NCBI Taxonomy" id="1163407"/>
    <lineage>
        <taxon>Bacteria</taxon>
        <taxon>Pseudomonadati</taxon>
        <taxon>Pseudomonadota</taxon>
        <taxon>Gammaproteobacteria</taxon>
        <taxon>Lysobacterales</taxon>
        <taxon>Rhodanobacteraceae</taxon>
        <taxon>Rhodanobacter</taxon>
    </lineage>
</organism>
<feature type="modified residue" description="4-aspartylphosphate" evidence="1">
    <location>
        <position position="76"/>
    </location>
</feature>
<dbReference type="GO" id="GO:0000160">
    <property type="term" value="P:phosphorelay signal transduction system"/>
    <property type="evidence" value="ECO:0007669"/>
    <property type="project" value="InterPro"/>
</dbReference>
<accession>I4W6R1</accession>
<dbReference type="Proteomes" id="UP000003226">
    <property type="component" value="Unassembled WGS sequence"/>
</dbReference>
<dbReference type="PANTHER" id="PTHR43228:SF1">
    <property type="entry name" value="TWO-COMPONENT RESPONSE REGULATOR ARR22"/>
    <property type="match status" value="1"/>
</dbReference>
<keyword evidence="4" id="KW-1185">Reference proteome</keyword>
<dbReference type="CDD" id="cd17546">
    <property type="entry name" value="REC_hyHK_CKI1_RcsC-like"/>
    <property type="match status" value="1"/>
</dbReference>
<dbReference type="InterPro" id="IPR052048">
    <property type="entry name" value="ST_Response_Regulator"/>
</dbReference>
<dbReference type="AlphaFoldDB" id="I4W6R1"/>
<dbReference type="SUPFAM" id="SSF47226">
    <property type="entry name" value="Histidine-containing phosphotransfer domain, HPT domain"/>
    <property type="match status" value="1"/>
</dbReference>
<dbReference type="Pfam" id="PF00072">
    <property type="entry name" value="Response_reg"/>
    <property type="match status" value="1"/>
</dbReference>
<evidence type="ECO:0000259" key="2">
    <source>
        <dbReference type="PROSITE" id="PS50110"/>
    </source>
</evidence>